<gene>
    <name evidence="2" type="ORF">SopranoGao_59</name>
</gene>
<keyword evidence="3" id="KW-1185">Reference proteome</keyword>
<evidence type="ECO:0000313" key="2">
    <source>
        <dbReference type="EMBL" id="ASV45082.1"/>
    </source>
</evidence>
<reference evidence="2 3" key="1">
    <citation type="submission" date="2017-08" db="EMBL/GenBank/DDBJ databases">
        <authorList>
            <person name="de Groot N.N."/>
        </authorList>
    </citation>
    <scope>NUCLEOTIDE SEQUENCE [LARGE SCALE GENOMIC DNA]</scope>
</reference>
<proteinExistence type="predicted"/>
<protein>
    <submittedName>
        <fullName evidence="2">Regulator</fullName>
    </submittedName>
</protein>
<dbReference type="Proteomes" id="UP000224252">
    <property type="component" value="Segment"/>
</dbReference>
<feature type="region of interest" description="Disordered" evidence="1">
    <location>
        <begin position="75"/>
        <end position="98"/>
    </location>
</feature>
<name>A0A248SL59_9CAUD</name>
<dbReference type="EMBL" id="MF612073">
    <property type="protein sequence ID" value="ASV45082.1"/>
    <property type="molecule type" value="Genomic_DNA"/>
</dbReference>
<accession>A0A248SL59</accession>
<evidence type="ECO:0000256" key="1">
    <source>
        <dbReference type="SAM" id="MobiDB-lite"/>
    </source>
</evidence>
<sequence length="137" mass="15637">MKRVAFYRRAGDQTTSLAGTKERVAWRLSKGPATGTELAEIFGITRVQMNHIASKWKPDEATSSIKASEWFQLPDGGRDRTYSLERKPKRVTPSGETPRYTRKTFLTASKETKRLNTERAKRRARLIAAGLYIDEFN</sequence>
<evidence type="ECO:0000313" key="3">
    <source>
        <dbReference type="Proteomes" id="UP000224252"/>
    </source>
</evidence>
<feature type="compositionally biased region" description="Basic and acidic residues" evidence="1">
    <location>
        <begin position="76"/>
        <end position="86"/>
    </location>
</feature>
<organism evidence="2 3">
    <name type="scientific">Klebsiella phage SopranoGao</name>
    <dbReference type="NCBI Taxonomy" id="2026944"/>
    <lineage>
        <taxon>Viruses</taxon>
        <taxon>Duplodnaviria</taxon>
        <taxon>Heunggongvirae</taxon>
        <taxon>Uroviricota</taxon>
        <taxon>Caudoviricetes</taxon>
        <taxon>Lastavirus</taxon>
        <taxon>Lastavirus sopranogao</taxon>
    </lineage>
</organism>